<comment type="caution">
    <text evidence="1">The sequence shown here is derived from an EMBL/GenBank/DDBJ whole genome shotgun (WGS) entry which is preliminary data.</text>
</comment>
<keyword evidence="2" id="KW-1185">Reference proteome</keyword>
<protein>
    <submittedName>
        <fullName evidence="1">Uncharacterized protein</fullName>
    </submittedName>
</protein>
<proteinExistence type="predicted"/>
<reference evidence="2" key="1">
    <citation type="journal article" date="2012" name="PLoS ONE">
        <title>Comparative analysis of genome sequences covering the seven cronobacter species.</title>
        <authorList>
            <person name="Joseph S."/>
            <person name="Desai P."/>
            <person name="Ji Y."/>
            <person name="Cummings C.A."/>
            <person name="Shih R."/>
            <person name="Degoricija L."/>
            <person name="Rico A."/>
            <person name="Brzoska P."/>
            <person name="Hamby S.E."/>
            <person name="Masood N."/>
            <person name="Hariri S."/>
            <person name="Sonbol H."/>
            <person name="Chuzhanova N."/>
            <person name="McClelland M."/>
            <person name="Furtado M.R."/>
            <person name="Forsythe S.J."/>
        </authorList>
    </citation>
    <scope>NUCLEOTIDE SEQUENCE [LARGE SCALE GENOMIC DNA]</scope>
    <source>
        <strain evidence="2">1210</strain>
    </source>
</reference>
<dbReference type="EMBL" id="CAKZ01000017">
    <property type="protein sequence ID" value="CCJ79641.1"/>
    <property type="molecule type" value="Genomic_DNA"/>
</dbReference>
<sequence>MKKLIKEIDGIVNYVTKEEGQYYEDLNERLARYLEGETDLSYKYFVNEKVGYRVVQEDIASALSRKFDEFAIYAKDFYANKDEDSFNKLINIYYVQLLAVTSALFMKKRLPAYLDSNISSLGLLSFTFFTKEDQLNVMEYLDFFLENKANEAKSKSNPNLARCEAGHSILPLFVIIGNDFFGVEEHVTSFEGLVDGSSVPLNIDLKNNLNEVYSFAYNNFLSDEPEVVSKVFTSLGDFHAENCRKDSKKFYVFDATEWQFLPSEILCLLKIRANAGKDINCISHPIIDMFKPFIKKSEFTLSSENIKFREMIYKNLLD</sequence>
<gene>
    <name evidence="1" type="ORF">BN134_347</name>
</gene>
<name>A0ABP1W447_9ENTR</name>
<evidence type="ECO:0000313" key="2">
    <source>
        <dbReference type="Proteomes" id="UP000009342"/>
    </source>
</evidence>
<evidence type="ECO:0000313" key="1">
    <source>
        <dbReference type="EMBL" id="CCJ79641.1"/>
    </source>
</evidence>
<organism evidence="1 2">
    <name type="scientific">Cronobacter dublinensis 1210</name>
    <dbReference type="NCBI Taxonomy" id="1208656"/>
    <lineage>
        <taxon>Bacteria</taxon>
        <taxon>Pseudomonadati</taxon>
        <taxon>Pseudomonadota</taxon>
        <taxon>Gammaproteobacteria</taxon>
        <taxon>Enterobacterales</taxon>
        <taxon>Enterobacteriaceae</taxon>
        <taxon>Cronobacter</taxon>
    </lineage>
</organism>
<dbReference type="Proteomes" id="UP000009342">
    <property type="component" value="Unassembled WGS sequence"/>
</dbReference>
<accession>A0ABP1W447</accession>